<gene>
    <name evidence="5" type="ORF">KFL_009350080</name>
</gene>
<dbReference type="SUPFAM" id="SSF51445">
    <property type="entry name" value="(Trans)glycosidases"/>
    <property type="match status" value="1"/>
</dbReference>
<dbReference type="Proteomes" id="UP000054558">
    <property type="component" value="Unassembled WGS sequence"/>
</dbReference>
<keyword evidence="3" id="KW-0326">Glycosidase</keyword>
<dbReference type="OMA" id="SGFHMAL"/>
<protein>
    <submittedName>
        <fullName evidence="5">O-Glycosyl hydrolases family 17 protein</fullName>
    </submittedName>
</protein>
<dbReference type="InterPro" id="IPR000490">
    <property type="entry name" value="Glyco_hydro_17"/>
</dbReference>
<dbReference type="InterPro" id="IPR044965">
    <property type="entry name" value="Glyco_hydro_17_plant"/>
</dbReference>
<evidence type="ECO:0000256" key="2">
    <source>
        <dbReference type="ARBA" id="ARBA00022801"/>
    </source>
</evidence>
<name>A0A1Y1ISB8_KLENI</name>
<reference evidence="5 6" key="1">
    <citation type="journal article" date="2014" name="Nat. Commun.">
        <title>Klebsormidium flaccidum genome reveals primary factors for plant terrestrial adaptation.</title>
        <authorList>
            <person name="Hori K."/>
            <person name="Maruyama F."/>
            <person name="Fujisawa T."/>
            <person name="Togashi T."/>
            <person name="Yamamoto N."/>
            <person name="Seo M."/>
            <person name="Sato S."/>
            <person name="Yamada T."/>
            <person name="Mori H."/>
            <person name="Tajima N."/>
            <person name="Moriyama T."/>
            <person name="Ikeuchi M."/>
            <person name="Watanabe M."/>
            <person name="Wada H."/>
            <person name="Kobayashi K."/>
            <person name="Saito M."/>
            <person name="Masuda T."/>
            <person name="Sasaki-Sekimoto Y."/>
            <person name="Mashiguchi K."/>
            <person name="Awai K."/>
            <person name="Shimojima M."/>
            <person name="Masuda S."/>
            <person name="Iwai M."/>
            <person name="Nobusawa T."/>
            <person name="Narise T."/>
            <person name="Kondo S."/>
            <person name="Saito H."/>
            <person name="Sato R."/>
            <person name="Murakawa M."/>
            <person name="Ihara Y."/>
            <person name="Oshima-Yamada Y."/>
            <person name="Ohtaka K."/>
            <person name="Satoh M."/>
            <person name="Sonobe K."/>
            <person name="Ishii M."/>
            <person name="Ohtani R."/>
            <person name="Kanamori-Sato M."/>
            <person name="Honoki R."/>
            <person name="Miyazaki D."/>
            <person name="Mochizuki H."/>
            <person name="Umetsu J."/>
            <person name="Higashi K."/>
            <person name="Shibata D."/>
            <person name="Kamiya Y."/>
            <person name="Sato N."/>
            <person name="Nakamura Y."/>
            <person name="Tabata S."/>
            <person name="Ida S."/>
            <person name="Kurokawa K."/>
            <person name="Ohta H."/>
        </authorList>
    </citation>
    <scope>NUCLEOTIDE SEQUENCE [LARGE SCALE GENOMIC DNA]</scope>
    <source>
        <strain evidence="5 6">NIES-2285</strain>
    </source>
</reference>
<evidence type="ECO:0000313" key="5">
    <source>
        <dbReference type="EMBL" id="GAQ92161.1"/>
    </source>
</evidence>
<keyword evidence="2 5" id="KW-0378">Hydrolase</keyword>
<dbReference type="GO" id="GO:0005886">
    <property type="term" value="C:plasma membrane"/>
    <property type="evidence" value="ECO:0000318"/>
    <property type="project" value="GO_Central"/>
</dbReference>
<evidence type="ECO:0000313" key="6">
    <source>
        <dbReference type="Proteomes" id="UP000054558"/>
    </source>
</evidence>
<proteinExistence type="inferred from homology"/>
<dbReference type="PANTHER" id="PTHR32227">
    <property type="entry name" value="GLUCAN ENDO-1,3-BETA-GLUCOSIDASE BG1-RELATED-RELATED"/>
    <property type="match status" value="1"/>
</dbReference>
<dbReference type="AlphaFoldDB" id="A0A1Y1ISB8"/>
<accession>A0A1Y1ISB8</accession>
<keyword evidence="6" id="KW-1185">Reference proteome</keyword>
<dbReference type="GO" id="GO:0005975">
    <property type="term" value="P:carbohydrate metabolic process"/>
    <property type="evidence" value="ECO:0007669"/>
    <property type="project" value="InterPro"/>
</dbReference>
<organism evidence="5 6">
    <name type="scientific">Klebsormidium nitens</name>
    <name type="common">Green alga</name>
    <name type="synonym">Ulothrix nitens</name>
    <dbReference type="NCBI Taxonomy" id="105231"/>
    <lineage>
        <taxon>Eukaryota</taxon>
        <taxon>Viridiplantae</taxon>
        <taxon>Streptophyta</taxon>
        <taxon>Klebsormidiophyceae</taxon>
        <taxon>Klebsormidiales</taxon>
        <taxon>Klebsormidiaceae</taxon>
        <taxon>Klebsormidium</taxon>
    </lineage>
</organism>
<sequence length="380" mass="41809">MRTAMGDKIGVNYGRLSSRPMPHTQAIEKIRSLGANAIKLFDSDRGTLDALVNSGLRVTVAIPNGELAEYANSRRACDEYAAMLRSYLNRNVLIDTVAVGNEATASWHGGRYSALLMPVFLGLRAAFEAVGVADRIKLTTPFDMSILEVSYPPSAGRLRPDCEGVVKDVLYFLRNNGGSFMINVYPPITLHENPSIETPFATGERGAGGYDDAGRRYDNLFDAQIDAVYAAIERVGYATDDFVIGEVGWATAGGHCFHRRNAEAFLRSFLERRRRGTPRIRKPIPAFLFAFIDEDMKDTGTPACEHPYMVKHPNVRFALIALCLIAFPREAEAPPLLFNHPSSWELPPSLMPDGTGRCLAETLPLPPELCLVTDVLMSIA</sequence>
<dbReference type="GO" id="GO:0004553">
    <property type="term" value="F:hydrolase activity, hydrolyzing O-glycosyl compounds"/>
    <property type="evidence" value="ECO:0007669"/>
    <property type="project" value="InterPro"/>
</dbReference>
<evidence type="ECO:0000256" key="1">
    <source>
        <dbReference type="ARBA" id="ARBA00008773"/>
    </source>
</evidence>
<dbReference type="InterPro" id="IPR017853">
    <property type="entry name" value="GH"/>
</dbReference>
<dbReference type="EMBL" id="DF237884">
    <property type="protein sequence ID" value="GAQ92161.1"/>
    <property type="molecule type" value="Genomic_DNA"/>
</dbReference>
<dbReference type="Gene3D" id="3.20.20.80">
    <property type="entry name" value="Glycosidases"/>
    <property type="match status" value="1"/>
</dbReference>
<dbReference type="OrthoDB" id="941679at2759"/>
<dbReference type="Pfam" id="PF00332">
    <property type="entry name" value="Glyco_hydro_17"/>
    <property type="match status" value="1"/>
</dbReference>
<dbReference type="STRING" id="105231.A0A1Y1ISB8"/>
<evidence type="ECO:0000256" key="4">
    <source>
        <dbReference type="RuleBase" id="RU004335"/>
    </source>
</evidence>
<comment type="similarity">
    <text evidence="1 4">Belongs to the glycosyl hydrolase 17 family.</text>
</comment>
<evidence type="ECO:0000256" key="3">
    <source>
        <dbReference type="ARBA" id="ARBA00023295"/>
    </source>
</evidence>